<dbReference type="RefSeq" id="WP_260749321.1">
    <property type="nucleotide sequence ID" value="NZ_CP092109.1"/>
</dbReference>
<evidence type="ECO:0000256" key="1">
    <source>
        <dbReference type="SAM" id="MobiDB-lite"/>
    </source>
</evidence>
<dbReference type="EMBL" id="CP092109">
    <property type="protein sequence ID" value="UWZ80954.1"/>
    <property type="molecule type" value="Genomic_DNA"/>
</dbReference>
<dbReference type="Pfam" id="PF05164">
    <property type="entry name" value="ZapA"/>
    <property type="match status" value="1"/>
</dbReference>
<dbReference type="Gene3D" id="6.10.250.790">
    <property type="match status" value="1"/>
</dbReference>
<feature type="region of interest" description="Disordered" evidence="1">
    <location>
        <begin position="1"/>
        <end position="23"/>
    </location>
</feature>
<evidence type="ECO:0000313" key="2">
    <source>
        <dbReference type="EMBL" id="UWZ80954.1"/>
    </source>
</evidence>
<dbReference type="Proteomes" id="UP001060414">
    <property type="component" value="Chromosome"/>
</dbReference>
<feature type="compositionally biased region" description="Low complexity" evidence="1">
    <location>
        <begin position="1"/>
        <end position="19"/>
    </location>
</feature>
<dbReference type="InterPro" id="IPR036192">
    <property type="entry name" value="Cell_div_ZapA-like_sf"/>
</dbReference>
<keyword evidence="3" id="KW-1185">Reference proteome</keyword>
<dbReference type="SUPFAM" id="SSF102829">
    <property type="entry name" value="Cell division protein ZapA-like"/>
    <property type="match status" value="1"/>
</dbReference>
<organism evidence="2 3">
    <name type="scientific">Geoalkalibacter halelectricus</name>
    <dbReference type="NCBI Taxonomy" id="2847045"/>
    <lineage>
        <taxon>Bacteria</taxon>
        <taxon>Pseudomonadati</taxon>
        <taxon>Thermodesulfobacteriota</taxon>
        <taxon>Desulfuromonadia</taxon>
        <taxon>Desulfuromonadales</taxon>
        <taxon>Geoalkalibacteraceae</taxon>
        <taxon>Geoalkalibacter</taxon>
    </lineage>
</organism>
<gene>
    <name evidence="2" type="ORF">L9S41_06000</name>
</gene>
<evidence type="ECO:0000313" key="3">
    <source>
        <dbReference type="Proteomes" id="UP001060414"/>
    </source>
</evidence>
<name>A0ABY5ZR14_9BACT</name>
<dbReference type="GO" id="GO:0051301">
    <property type="term" value="P:cell division"/>
    <property type="evidence" value="ECO:0007669"/>
    <property type="project" value="UniProtKB-KW"/>
</dbReference>
<keyword evidence="2" id="KW-0131">Cell cycle</keyword>
<keyword evidence="2" id="KW-0132">Cell division</keyword>
<dbReference type="InterPro" id="IPR053712">
    <property type="entry name" value="Bac_CellDiv_Activator"/>
</dbReference>
<reference evidence="2" key="1">
    <citation type="journal article" date="2022" name="Environ. Microbiol.">
        <title>Geoalkalibacter halelectricus SAP #1 sp. nov. possessing extracellular electron transfer and mineral#reducing capabilities from a haloalkaline environment.</title>
        <authorList>
            <person name="Yadav S."/>
            <person name="Singh R."/>
            <person name="Sundharam S.S."/>
            <person name="Chaudhary S."/>
            <person name="Krishnamurthi S."/>
            <person name="Patil S.A."/>
        </authorList>
    </citation>
    <scope>NUCLEOTIDE SEQUENCE</scope>
    <source>
        <strain evidence="2">SAP-1</strain>
    </source>
</reference>
<proteinExistence type="predicted"/>
<accession>A0ABY5ZR14</accession>
<dbReference type="InterPro" id="IPR007838">
    <property type="entry name" value="Cell_div_ZapA-like"/>
</dbReference>
<sequence length="117" mass="12691">MSGAGQDSGQAGDAGTGQSLKRTHQVTILGQQYSLRTEASSEQVREVVDFIHRSLAEVSGRQKAVDSLDVAVLTLLNVAGSYLHLKQSTTVGERRLEALLEKINRHNAEGEDGFRRS</sequence>
<protein>
    <submittedName>
        <fullName evidence="2">Cell division protein ZapA</fullName>
    </submittedName>
</protein>